<dbReference type="RefSeq" id="WP_121865956.1">
    <property type="nucleotide sequence ID" value="NZ_BAAAWM010000001.1"/>
</dbReference>
<evidence type="ECO:0000313" key="2">
    <source>
        <dbReference type="Proteomes" id="UP000316242"/>
    </source>
</evidence>
<gene>
    <name evidence="1" type="ORF">ANI01nite_14850</name>
</gene>
<keyword evidence="2" id="KW-1185">Reference proteome</keyword>
<evidence type="ECO:0000313" key="1">
    <source>
        <dbReference type="EMBL" id="GEC12282.1"/>
    </source>
</evidence>
<name>A0ABQ0RKE7_GLUNI</name>
<dbReference type="Proteomes" id="UP000316242">
    <property type="component" value="Unassembled WGS sequence"/>
</dbReference>
<reference evidence="1 2" key="1">
    <citation type="submission" date="2019-06" db="EMBL/GenBank/DDBJ databases">
        <title>Whole genome shotgun sequence of Glutamicibacter nicotianae NBRC 14234.</title>
        <authorList>
            <person name="Hosoyama A."/>
            <person name="Uohara A."/>
            <person name="Ohji S."/>
            <person name="Ichikawa N."/>
        </authorList>
    </citation>
    <scope>NUCLEOTIDE SEQUENCE [LARGE SCALE GENOMIC DNA]</scope>
    <source>
        <strain evidence="1 2">NBRC 14234</strain>
    </source>
</reference>
<organism evidence="1 2">
    <name type="scientific">Glutamicibacter nicotianae</name>
    <name type="common">Arthrobacter nicotianae</name>
    <dbReference type="NCBI Taxonomy" id="37929"/>
    <lineage>
        <taxon>Bacteria</taxon>
        <taxon>Bacillati</taxon>
        <taxon>Actinomycetota</taxon>
        <taxon>Actinomycetes</taxon>
        <taxon>Micrococcales</taxon>
        <taxon>Micrococcaceae</taxon>
        <taxon>Glutamicibacter</taxon>
    </lineage>
</organism>
<proteinExistence type="predicted"/>
<dbReference type="EMBL" id="BJNE01000004">
    <property type="protein sequence ID" value="GEC12282.1"/>
    <property type="molecule type" value="Genomic_DNA"/>
</dbReference>
<accession>A0ABQ0RKE7</accession>
<comment type="caution">
    <text evidence="1">The sequence shown here is derived from an EMBL/GenBank/DDBJ whole genome shotgun (WGS) entry which is preliminary data.</text>
</comment>
<protein>
    <submittedName>
        <fullName evidence="1">Uncharacterized protein</fullName>
    </submittedName>
</protein>
<sequence length="173" mass="19239">MTQPDSVISLSPVPHDLVPIIQGLVQGSWPKTEVEREALFDALGFVSGTAIDSDDQDSPHQMTSLDLGLPGKISSTWDTYRQQFLSVCTFLYSSRVPQDPVTRSGFAVLQAELSEVYGAPERPWEDEDQSIRIWRCNGRSITLQLFNRRDSTVMLTVEDLALASVIESEEAAH</sequence>